<sequence length="89" mass="10442">MLPQDHITYLDLSLECTLTKLIRLCGLGHLFVVRSDFELLAKRFKSILLLIYLLNSCKSLSPEQRDELHHNFLIARDESNHYVDPKEFL</sequence>
<dbReference type="EnsemblPlants" id="MELO3C031847.2.1">
    <property type="protein sequence ID" value="MELO3C031847.2.1"/>
    <property type="gene ID" value="MELO3C031847.2"/>
</dbReference>
<dbReference type="Gramene" id="MELO3C031847.2.1">
    <property type="protein sequence ID" value="MELO3C031847.2.1"/>
    <property type="gene ID" value="MELO3C031847.2"/>
</dbReference>
<organism evidence="1">
    <name type="scientific">Cucumis melo</name>
    <name type="common">Muskmelon</name>
    <dbReference type="NCBI Taxonomy" id="3656"/>
    <lineage>
        <taxon>Eukaryota</taxon>
        <taxon>Viridiplantae</taxon>
        <taxon>Streptophyta</taxon>
        <taxon>Embryophyta</taxon>
        <taxon>Tracheophyta</taxon>
        <taxon>Spermatophyta</taxon>
        <taxon>Magnoliopsida</taxon>
        <taxon>eudicotyledons</taxon>
        <taxon>Gunneridae</taxon>
        <taxon>Pentapetalae</taxon>
        <taxon>rosids</taxon>
        <taxon>fabids</taxon>
        <taxon>Cucurbitales</taxon>
        <taxon>Cucurbitaceae</taxon>
        <taxon>Benincaseae</taxon>
        <taxon>Cucumis</taxon>
    </lineage>
</organism>
<reference evidence="1" key="1">
    <citation type="submission" date="2023-03" db="UniProtKB">
        <authorList>
            <consortium name="EnsemblPlants"/>
        </authorList>
    </citation>
    <scope>IDENTIFICATION</scope>
</reference>
<dbReference type="AlphaFoldDB" id="A0A9I9ECG5"/>
<evidence type="ECO:0000313" key="1">
    <source>
        <dbReference type="EnsemblPlants" id="MELO3C031847.2.1"/>
    </source>
</evidence>
<accession>A0A9I9ECG5</accession>
<proteinExistence type="predicted"/>
<name>A0A9I9ECG5_CUCME</name>
<protein>
    <submittedName>
        <fullName evidence="1">Uncharacterized protein</fullName>
    </submittedName>
</protein>